<organism evidence="7 8">
    <name type="scientific">Uliginosibacterium paludis</name>
    <dbReference type="NCBI Taxonomy" id="1615952"/>
    <lineage>
        <taxon>Bacteria</taxon>
        <taxon>Pseudomonadati</taxon>
        <taxon>Pseudomonadota</taxon>
        <taxon>Betaproteobacteria</taxon>
        <taxon>Rhodocyclales</taxon>
        <taxon>Zoogloeaceae</taxon>
        <taxon>Uliginosibacterium</taxon>
    </lineage>
</organism>
<keyword evidence="3 6" id="KW-0812">Transmembrane</keyword>
<reference evidence="7 8" key="1">
    <citation type="submission" date="2024-07" db="EMBL/GenBank/DDBJ databases">
        <title>Uliginosibacterium paludis KCTC:42655.</title>
        <authorList>
            <person name="Kim M.K."/>
        </authorList>
    </citation>
    <scope>NUCLEOTIDE SEQUENCE [LARGE SCALE GENOMIC DNA]</scope>
    <source>
        <strain evidence="7 8">KCTC 42655</strain>
    </source>
</reference>
<dbReference type="InterPro" id="IPR001123">
    <property type="entry name" value="LeuE-type"/>
</dbReference>
<name>A0ABV2CP73_9RHOO</name>
<feature type="transmembrane region" description="Helical" evidence="6">
    <location>
        <begin position="41"/>
        <end position="65"/>
    </location>
</feature>
<evidence type="ECO:0000256" key="6">
    <source>
        <dbReference type="SAM" id="Phobius"/>
    </source>
</evidence>
<evidence type="ECO:0000256" key="2">
    <source>
        <dbReference type="ARBA" id="ARBA00022475"/>
    </source>
</evidence>
<keyword evidence="5 6" id="KW-0472">Membrane</keyword>
<dbReference type="Proteomes" id="UP001548590">
    <property type="component" value="Unassembled WGS sequence"/>
</dbReference>
<dbReference type="PIRSF" id="PIRSF006324">
    <property type="entry name" value="LeuE"/>
    <property type="match status" value="1"/>
</dbReference>
<dbReference type="EMBL" id="JBEWLZ010000003">
    <property type="protein sequence ID" value="MET1489678.1"/>
    <property type="molecule type" value="Genomic_DNA"/>
</dbReference>
<comment type="caution">
    <text evidence="7">The sequence shown here is derived from an EMBL/GenBank/DDBJ whole genome shotgun (WGS) entry which is preliminary data.</text>
</comment>
<evidence type="ECO:0000313" key="7">
    <source>
        <dbReference type="EMBL" id="MET1489678.1"/>
    </source>
</evidence>
<evidence type="ECO:0000256" key="4">
    <source>
        <dbReference type="ARBA" id="ARBA00022989"/>
    </source>
</evidence>
<dbReference type="PANTHER" id="PTHR30086">
    <property type="entry name" value="ARGININE EXPORTER PROTEIN ARGO"/>
    <property type="match status" value="1"/>
</dbReference>
<dbReference type="Pfam" id="PF01810">
    <property type="entry name" value="LysE"/>
    <property type="match status" value="1"/>
</dbReference>
<feature type="transmembrane region" description="Helical" evidence="6">
    <location>
        <begin position="71"/>
        <end position="89"/>
    </location>
</feature>
<gene>
    <name evidence="7" type="ORF">ABVT11_07550</name>
</gene>
<evidence type="ECO:0000256" key="5">
    <source>
        <dbReference type="ARBA" id="ARBA00023136"/>
    </source>
</evidence>
<proteinExistence type="predicted"/>
<evidence type="ECO:0000256" key="3">
    <source>
        <dbReference type="ARBA" id="ARBA00022692"/>
    </source>
</evidence>
<evidence type="ECO:0000313" key="8">
    <source>
        <dbReference type="Proteomes" id="UP001548590"/>
    </source>
</evidence>
<feature type="transmembrane region" description="Helical" evidence="6">
    <location>
        <begin position="187"/>
        <end position="205"/>
    </location>
</feature>
<evidence type="ECO:0000256" key="1">
    <source>
        <dbReference type="ARBA" id="ARBA00004651"/>
    </source>
</evidence>
<dbReference type="RefSeq" id="WP_345925063.1">
    <property type="nucleotide sequence ID" value="NZ_JBDIVF010000002.1"/>
</dbReference>
<feature type="transmembrane region" description="Helical" evidence="6">
    <location>
        <begin position="6"/>
        <end position="29"/>
    </location>
</feature>
<protein>
    <submittedName>
        <fullName evidence="7">LysE family translocator</fullName>
    </submittedName>
</protein>
<feature type="transmembrane region" description="Helical" evidence="6">
    <location>
        <begin position="149"/>
        <end position="175"/>
    </location>
</feature>
<keyword evidence="2" id="KW-1003">Cell membrane</keyword>
<accession>A0ABV2CP73</accession>
<keyword evidence="8" id="KW-1185">Reference proteome</keyword>
<keyword evidence="4 6" id="KW-1133">Transmembrane helix</keyword>
<dbReference type="PANTHER" id="PTHR30086:SF20">
    <property type="entry name" value="ARGININE EXPORTER PROTEIN ARGO-RELATED"/>
    <property type="match status" value="1"/>
</dbReference>
<comment type="subcellular location">
    <subcellularLocation>
        <location evidence="1">Cell membrane</location>
        <topology evidence="1">Multi-pass membrane protein</topology>
    </subcellularLocation>
</comment>
<feature type="transmembrane region" description="Helical" evidence="6">
    <location>
        <begin position="117"/>
        <end position="137"/>
    </location>
</feature>
<sequence>MIPVDVILLFIAASAALSVAPGPDNLFVLTQSALHGRRTGLIITLGLCSGLLFHISAVALGVAAILKSSALAFNLLKMAGAGYLLYLAWKSFTARPSDISGPDQANTSGLRLYARGIVMNITNPKVAIFFLAFLPQFTDPARGPVPQQVMLLGLLFMLTALVIFGLIAWAASLIGAWLKQSDRAQQLINRIAGGIFVALACRLAFSSNR</sequence>